<proteinExistence type="predicted"/>
<sequence length="81" mass="8801">MVENYSAFEALEAKAAQEQAQTLEQSKAAQAPQKQELTALDGFIGGLTGARKKAVKVLHTMWRTRLAISLISKYPKPSVVG</sequence>
<accession>A0A378PJL8</accession>
<evidence type="ECO:0000313" key="1">
    <source>
        <dbReference type="EMBL" id="STY86954.1"/>
    </source>
</evidence>
<protein>
    <submittedName>
        <fullName evidence="1">Uncharacterized protein</fullName>
    </submittedName>
</protein>
<dbReference type="AlphaFoldDB" id="A0A378PJL8"/>
<dbReference type="Proteomes" id="UP000255102">
    <property type="component" value="Unassembled WGS sequence"/>
</dbReference>
<reference evidence="1 2" key="1">
    <citation type="submission" date="2018-06" db="EMBL/GenBank/DDBJ databases">
        <authorList>
            <consortium name="Pathogen Informatics"/>
            <person name="Doyle S."/>
        </authorList>
    </citation>
    <scope>NUCLEOTIDE SEQUENCE [LARGE SCALE GENOMIC DNA]</scope>
    <source>
        <strain evidence="1 2">NCTC11227</strain>
    </source>
</reference>
<dbReference type="EMBL" id="UGPW01000001">
    <property type="protein sequence ID" value="STY86954.1"/>
    <property type="molecule type" value="Genomic_DNA"/>
</dbReference>
<gene>
    <name evidence="1" type="ORF">NCTC11227_00953</name>
</gene>
<name>A0A378PJL8_9GAMM</name>
<dbReference type="RefSeq" id="WP_258555986.1">
    <property type="nucleotide sequence ID" value="NZ_CP011158.1"/>
</dbReference>
<evidence type="ECO:0000313" key="2">
    <source>
        <dbReference type="Proteomes" id="UP000255102"/>
    </source>
</evidence>
<organism evidence="1 2">
    <name type="scientific">Moraxella ovis</name>
    <dbReference type="NCBI Taxonomy" id="29433"/>
    <lineage>
        <taxon>Bacteria</taxon>
        <taxon>Pseudomonadati</taxon>
        <taxon>Pseudomonadota</taxon>
        <taxon>Gammaproteobacteria</taxon>
        <taxon>Moraxellales</taxon>
        <taxon>Moraxellaceae</taxon>
        <taxon>Moraxella</taxon>
    </lineage>
</organism>